<dbReference type="SUPFAM" id="SSF46955">
    <property type="entry name" value="Putative DNA-binding domain"/>
    <property type="match status" value="1"/>
</dbReference>
<name>A0A927F5C2_9BACT</name>
<dbReference type="InterPro" id="IPR041657">
    <property type="entry name" value="HTH_17"/>
</dbReference>
<organism evidence="2 3">
    <name type="scientific">Pelagicoccus enzymogenes</name>
    <dbReference type="NCBI Taxonomy" id="2773457"/>
    <lineage>
        <taxon>Bacteria</taxon>
        <taxon>Pseudomonadati</taxon>
        <taxon>Verrucomicrobiota</taxon>
        <taxon>Opitutia</taxon>
        <taxon>Puniceicoccales</taxon>
        <taxon>Pelagicoccaceae</taxon>
        <taxon>Pelagicoccus</taxon>
    </lineage>
</organism>
<comment type="caution">
    <text evidence="2">The sequence shown here is derived from an EMBL/GenBank/DDBJ whole genome shotgun (WGS) entry which is preliminary data.</text>
</comment>
<reference evidence="2" key="1">
    <citation type="submission" date="2020-09" db="EMBL/GenBank/DDBJ databases">
        <title>Pelagicoccus enzymogenes sp. nov. with an EPS production, isolated from marine sediment.</title>
        <authorList>
            <person name="Feng X."/>
        </authorList>
    </citation>
    <scope>NUCLEOTIDE SEQUENCE</scope>
    <source>
        <strain evidence="2">NFK12</strain>
    </source>
</reference>
<feature type="domain" description="Helix-turn-helix" evidence="1">
    <location>
        <begin position="8"/>
        <end position="56"/>
    </location>
</feature>
<accession>A0A927F5C2</accession>
<gene>
    <name evidence="2" type="ORF">IEN85_03080</name>
</gene>
<dbReference type="NCBIfam" id="TIGR01764">
    <property type="entry name" value="excise"/>
    <property type="match status" value="1"/>
</dbReference>
<evidence type="ECO:0000313" key="3">
    <source>
        <dbReference type="Proteomes" id="UP000622317"/>
    </source>
</evidence>
<dbReference type="GO" id="GO:0003677">
    <property type="term" value="F:DNA binding"/>
    <property type="evidence" value="ECO:0007669"/>
    <property type="project" value="InterPro"/>
</dbReference>
<dbReference type="Pfam" id="PF12728">
    <property type="entry name" value="HTH_17"/>
    <property type="match status" value="1"/>
</dbReference>
<sequence>MLPENETFTTKAAANYLGMSRQFLVNLLENGDLPFHKVGSHRRVTFKDLLAYEKERDSKRRGRLDALSEKIDEAGLYDASYRGDQ</sequence>
<proteinExistence type="predicted"/>
<dbReference type="InterPro" id="IPR010093">
    <property type="entry name" value="SinI_DNA-bd"/>
</dbReference>
<dbReference type="AlphaFoldDB" id="A0A927F5C2"/>
<dbReference type="EMBL" id="JACYFG010000006">
    <property type="protein sequence ID" value="MBD5778462.1"/>
    <property type="molecule type" value="Genomic_DNA"/>
</dbReference>
<evidence type="ECO:0000313" key="2">
    <source>
        <dbReference type="EMBL" id="MBD5778462.1"/>
    </source>
</evidence>
<dbReference type="InterPro" id="IPR009061">
    <property type="entry name" value="DNA-bd_dom_put_sf"/>
</dbReference>
<keyword evidence="3" id="KW-1185">Reference proteome</keyword>
<evidence type="ECO:0000259" key="1">
    <source>
        <dbReference type="Pfam" id="PF12728"/>
    </source>
</evidence>
<protein>
    <submittedName>
        <fullName evidence="2">Helix-turn-helix domain-containing protein</fullName>
    </submittedName>
</protein>
<dbReference type="Proteomes" id="UP000622317">
    <property type="component" value="Unassembled WGS sequence"/>
</dbReference>